<dbReference type="RefSeq" id="WP_074216300.1">
    <property type="nucleotide sequence ID" value="NZ_FSRG01000004.1"/>
</dbReference>
<dbReference type="OrthoDB" id="5366152at2"/>
<reference evidence="2" key="1">
    <citation type="submission" date="2016-11" db="EMBL/GenBank/DDBJ databases">
        <authorList>
            <person name="Varghese N."/>
            <person name="Submissions S."/>
        </authorList>
    </citation>
    <scope>NUCLEOTIDE SEQUENCE [LARGE SCALE GENOMIC DNA]</scope>
    <source>
        <strain evidence="2">DSM 17456</strain>
    </source>
</reference>
<dbReference type="STRING" id="1121457.SAMN02745161_1498"/>
<name>A0A1N6FTC7_9BACT</name>
<dbReference type="Gene3D" id="3.40.50.620">
    <property type="entry name" value="HUPs"/>
    <property type="match status" value="1"/>
</dbReference>
<keyword evidence="1" id="KW-0808">Transferase</keyword>
<organism evidence="1 2">
    <name type="scientific">Halodesulfovibrio marinisediminis DSM 17456</name>
    <dbReference type="NCBI Taxonomy" id="1121457"/>
    <lineage>
        <taxon>Bacteria</taxon>
        <taxon>Pseudomonadati</taxon>
        <taxon>Thermodesulfobacteriota</taxon>
        <taxon>Desulfovibrionia</taxon>
        <taxon>Desulfovibrionales</taxon>
        <taxon>Desulfovibrionaceae</taxon>
        <taxon>Halodesulfovibrio</taxon>
    </lineage>
</organism>
<evidence type="ECO:0000313" key="1">
    <source>
        <dbReference type="EMBL" id="SIN98467.1"/>
    </source>
</evidence>
<accession>A0A1N6FTC7</accession>
<sequence>MRFCKKCVMPDTRPGIRFGDDGVCQACNAEEQKNKTDWDARWKELEALCDKHRGKYGKGNWDCIIAVSGGKDSHRQVHVIKEQLGMNPLLVSVEDNFTMTEAGKHNLQNISESFGCHLITIKPNKRVQKQLAKICFEKWGKPTWFVDRLIYTFPLHMAIKFKLPLVIYGENISYEYGGIDSEETPSALAQVENGVASDIPWSELLSDDVTEKDLYLCKAPEMNNDFQLDPVYLSYFIRWNSYENYLVAKSLGFKDIKHEWQREHTPEWFDQIDTMGYLVHAWMKYPKFGHATATDYASKFVRYGLMSREEAVLVVKRFDHQVDQKAVDDFCNFTGYTLREFYEIVDKFYNTELFTKDKFGQWVLKQPVWDCRK</sequence>
<protein>
    <submittedName>
        <fullName evidence="1">N-acetyl sugar amidotransferase</fullName>
    </submittedName>
</protein>
<gene>
    <name evidence="1" type="ORF">SAMN02745161_1498</name>
</gene>
<dbReference type="Proteomes" id="UP000184694">
    <property type="component" value="Unassembled WGS sequence"/>
</dbReference>
<dbReference type="InterPro" id="IPR020022">
    <property type="entry name" value="N-acetyl_sugar_amidoTrfase"/>
</dbReference>
<evidence type="ECO:0000313" key="2">
    <source>
        <dbReference type="Proteomes" id="UP000184694"/>
    </source>
</evidence>
<dbReference type="EMBL" id="FSRG01000004">
    <property type="protein sequence ID" value="SIN98467.1"/>
    <property type="molecule type" value="Genomic_DNA"/>
</dbReference>
<keyword evidence="2" id="KW-1185">Reference proteome</keyword>
<dbReference type="GO" id="GO:0016740">
    <property type="term" value="F:transferase activity"/>
    <property type="evidence" value="ECO:0007669"/>
    <property type="project" value="UniProtKB-KW"/>
</dbReference>
<dbReference type="InterPro" id="IPR014729">
    <property type="entry name" value="Rossmann-like_a/b/a_fold"/>
</dbReference>
<dbReference type="NCBIfam" id="TIGR03573">
    <property type="entry name" value="WbuX"/>
    <property type="match status" value="1"/>
</dbReference>
<proteinExistence type="predicted"/>
<dbReference type="AlphaFoldDB" id="A0A1N6FTC7"/>
<dbReference type="SUPFAM" id="SSF52402">
    <property type="entry name" value="Adenine nucleotide alpha hydrolases-like"/>
    <property type="match status" value="1"/>
</dbReference>